<feature type="domain" description="HipA N-terminal subdomain 1" evidence="5">
    <location>
        <begin position="9"/>
        <end position="122"/>
    </location>
</feature>
<evidence type="ECO:0000259" key="4">
    <source>
        <dbReference type="Pfam" id="PF07804"/>
    </source>
</evidence>
<dbReference type="Pfam" id="PF13657">
    <property type="entry name" value="Couple_hipA"/>
    <property type="match status" value="1"/>
</dbReference>
<accession>A0A4R7CV83</accession>
<dbReference type="PANTHER" id="PTHR37419">
    <property type="entry name" value="SERINE/THREONINE-PROTEIN KINASE TOXIN HIPA"/>
    <property type="match status" value="1"/>
</dbReference>
<evidence type="ECO:0000256" key="3">
    <source>
        <dbReference type="ARBA" id="ARBA00022777"/>
    </source>
</evidence>
<dbReference type="PANTHER" id="PTHR37419:SF8">
    <property type="entry name" value="TOXIN YJJJ"/>
    <property type="match status" value="1"/>
</dbReference>
<name>A0A4R7CV83_9SPHI</name>
<evidence type="ECO:0000313" key="6">
    <source>
        <dbReference type="EMBL" id="TDS08960.1"/>
    </source>
</evidence>
<dbReference type="InterPro" id="IPR012893">
    <property type="entry name" value="HipA-like_C"/>
</dbReference>
<protein>
    <submittedName>
        <fullName evidence="6">Serine/threonine-protein kinase HipA</fullName>
    </submittedName>
</protein>
<gene>
    <name evidence="6" type="ORF">B0I21_11189</name>
</gene>
<dbReference type="AlphaFoldDB" id="A0A4R7CV83"/>
<proteinExistence type="inferred from homology"/>
<organism evidence="6 7">
    <name type="scientific">Sphingobacterium paludis</name>
    <dbReference type="NCBI Taxonomy" id="1476465"/>
    <lineage>
        <taxon>Bacteria</taxon>
        <taxon>Pseudomonadati</taxon>
        <taxon>Bacteroidota</taxon>
        <taxon>Sphingobacteriia</taxon>
        <taxon>Sphingobacteriales</taxon>
        <taxon>Sphingobacteriaceae</taxon>
        <taxon>Sphingobacterium</taxon>
    </lineage>
</organism>
<dbReference type="Gene3D" id="1.10.1070.20">
    <property type="match status" value="1"/>
</dbReference>
<sequence>MAKNSLITVSCLGTEIAKIGYDENRDESYFQYSPDFLNSGVMANLFPDTGILRRIPQVQVMRRYAGDTFRSLPPMIADSLPDMFGNIIFKEWLESRNRDYTKITVLQQLAYVSNRGMGALEYHPEISIPKGTTIDINEILEVVKQVLQSKESAFAEGLDHRSLLNVFKIGSSAGGARPKILIAEHKASGKIYPGDVFYGQEYDSYLIKLNLGDVSYDREVIEYSYYLAACEVGVQMMFSKLVDDKHFATLRFDRQDGEKQPVLTASGMTGWDFKDLAVSSYENLFELALHLKLPHVQIEQLYLRMVFNVVFCNADDHLKNHSFIYDPAQDRWSLAPAYDLTYSLNPLINFSKVSRALSINGKRTEITLADLEYIAERFTIKNVKGMIQKVQGVIPFWIEKAKQLGIPEKIIERIHNDFVRLI</sequence>
<reference evidence="6 7" key="1">
    <citation type="submission" date="2019-03" db="EMBL/GenBank/DDBJ databases">
        <title>Genomic Encyclopedia of Type Strains, Phase III (KMG-III): the genomes of soil and plant-associated and newly described type strains.</title>
        <authorList>
            <person name="Whitman W."/>
        </authorList>
    </citation>
    <scope>NUCLEOTIDE SEQUENCE [LARGE SCALE GENOMIC DNA]</scope>
    <source>
        <strain evidence="6 7">CGMCC 1.12801</strain>
    </source>
</reference>
<dbReference type="GO" id="GO:0005829">
    <property type="term" value="C:cytosol"/>
    <property type="evidence" value="ECO:0007669"/>
    <property type="project" value="TreeGrafter"/>
</dbReference>
<evidence type="ECO:0000256" key="1">
    <source>
        <dbReference type="ARBA" id="ARBA00010164"/>
    </source>
</evidence>
<dbReference type="Proteomes" id="UP000294752">
    <property type="component" value="Unassembled WGS sequence"/>
</dbReference>
<dbReference type="InterPro" id="IPR017508">
    <property type="entry name" value="HipA_N1"/>
</dbReference>
<keyword evidence="3 6" id="KW-0418">Kinase</keyword>
<dbReference type="EMBL" id="SNZV01000011">
    <property type="protein sequence ID" value="TDS08960.1"/>
    <property type="molecule type" value="Genomic_DNA"/>
</dbReference>
<dbReference type="RefSeq" id="WP_133641904.1">
    <property type="nucleotide sequence ID" value="NZ_SNZV01000011.1"/>
</dbReference>
<dbReference type="OrthoDB" id="9805913at2"/>
<keyword evidence="7" id="KW-1185">Reference proteome</keyword>
<comment type="caution">
    <text evidence="6">The sequence shown here is derived from an EMBL/GenBank/DDBJ whole genome shotgun (WGS) entry which is preliminary data.</text>
</comment>
<comment type="similarity">
    <text evidence="1">Belongs to the HipA Ser/Thr kinase family.</text>
</comment>
<feature type="domain" description="HipA-like C-terminal" evidence="4">
    <location>
        <begin position="171"/>
        <end position="390"/>
    </location>
</feature>
<evidence type="ECO:0000313" key="7">
    <source>
        <dbReference type="Proteomes" id="UP000294752"/>
    </source>
</evidence>
<evidence type="ECO:0000256" key="2">
    <source>
        <dbReference type="ARBA" id="ARBA00022679"/>
    </source>
</evidence>
<dbReference type="Pfam" id="PF07804">
    <property type="entry name" value="HipA_C"/>
    <property type="match status" value="1"/>
</dbReference>
<evidence type="ECO:0000259" key="5">
    <source>
        <dbReference type="Pfam" id="PF13657"/>
    </source>
</evidence>
<dbReference type="GO" id="GO:0004674">
    <property type="term" value="F:protein serine/threonine kinase activity"/>
    <property type="evidence" value="ECO:0007669"/>
    <property type="project" value="TreeGrafter"/>
</dbReference>
<dbReference type="InterPro" id="IPR052028">
    <property type="entry name" value="HipA_Ser/Thr_kinase"/>
</dbReference>
<keyword evidence="2" id="KW-0808">Transferase</keyword>